<name>A0A6J6T1U9_9ZZZZ</name>
<proteinExistence type="predicted"/>
<gene>
    <name evidence="5" type="ORF">UFOPK2754_01185</name>
    <name evidence="6" type="ORF">UFOPK3139_01171</name>
    <name evidence="7" type="ORF">UFOPK3543_03314</name>
</gene>
<dbReference type="GO" id="GO:0016491">
    <property type="term" value="F:oxidoreductase activity"/>
    <property type="evidence" value="ECO:0007669"/>
    <property type="project" value="UniProtKB-KW"/>
</dbReference>
<dbReference type="Pfam" id="PF00941">
    <property type="entry name" value="FAD_binding_5"/>
    <property type="match status" value="1"/>
</dbReference>
<dbReference type="EMBL" id="CAEZYR010000036">
    <property type="protein sequence ID" value="CAB4741146.1"/>
    <property type="molecule type" value="Genomic_DNA"/>
</dbReference>
<evidence type="ECO:0000313" key="7">
    <source>
        <dbReference type="EMBL" id="CAB4942250.1"/>
    </source>
</evidence>
<dbReference type="EMBL" id="CAFBMH010000246">
    <property type="protein sequence ID" value="CAB4942250.1"/>
    <property type="molecule type" value="Genomic_DNA"/>
</dbReference>
<keyword evidence="3" id="KW-0560">Oxidoreductase</keyword>
<dbReference type="InterPro" id="IPR002346">
    <property type="entry name" value="Mopterin_DH_FAD-bd"/>
</dbReference>
<evidence type="ECO:0000256" key="3">
    <source>
        <dbReference type="ARBA" id="ARBA00023002"/>
    </source>
</evidence>
<dbReference type="InterPro" id="IPR036683">
    <property type="entry name" value="CO_DH_flav_C_dom_sf"/>
</dbReference>
<keyword evidence="2" id="KW-0274">FAD</keyword>
<dbReference type="InterPro" id="IPR036318">
    <property type="entry name" value="FAD-bd_PCMH-like_sf"/>
</dbReference>
<dbReference type="InterPro" id="IPR005107">
    <property type="entry name" value="CO_DH_flav_C"/>
</dbReference>
<dbReference type="Pfam" id="PF03450">
    <property type="entry name" value="CO_deh_flav_C"/>
    <property type="match status" value="1"/>
</dbReference>
<dbReference type="Gene3D" id="3.30.390.50">
    <property type="entry name" value="CO dehydrogenase flavoprotein, C-terminal domain"/>
    <property type="match status" value="1"/>
</dbReference>
<evidence type="ECO:0000313" key="6">
    <source>
        <dbReference type="EMBL" id="CAB4828034.1"/>
    </source>
</evidence>
<dbReference type="InterPro" id="IPR016167">
    <property type="entry name" value="FAD-bd_PCMH_sub1"/>
</dbReference>
<evidence type="ECO:0000256" key="1">
    <source>
        <dbReference type="ARBA" id="ARBA00022630"/>
    </source>
</evidence>
<dbReference type="PROSITE" id="PS51387">
    <property type="entry name" value="FAD_PCMH"/>
    <property type="match status" value="1"/>
</dbReference>
<dbReference type="SUPFAM" id="SSF55447">
    <property type="entry name" value="CO dehydrogenase flavoprotein C-terminal domain-like"/>
    <property type="match status" value="1"/>
</dbReference>
<dbReference type="PANTHER" id="PTHR42659:SF2">
    <property type="entry name" value="XANTHINE DEHYDROGENASE SUBUNIT C-RELATED"/>
    <property type="match status" value="1"/>
</dbReference>
<protein>
    <submittedName>
        <fullName evidence="5">Unannotated protein</fullName>
    </submittedName>
</protein>
<dbReference type="EMBL" id="CAFABA010000039">
    <property type="protein sequence ID" value="CAB4828034.1"/>
    <property type="molecule type" value="Genomic_DNA"/>
</dbReference>
<evidence type="ECO:0000259" key="4">
    <source>
        <dbReference type="PROSITE" id="PS51387"/>
    </source>
</evidence>
<dbReference type="Gene3D" id="3.30.465.10">
    <property type="match status" value="1"/>
</dbReference>
<dbReference type="InterPro" id="IPR016166">
    <property type="entry name" value="FAD-bd_PCMH"/>
</dbReference>
<dbReference type="SUPFAM" id="SSF56176">
    <property type="entry name" value="FAD-binding/transporter-associated domain-like"/>
    <property type="match status" value="1"/>
</dbReference>
<dbReference type="GO" id="GO:0071949">
    <property type="term" value="F:FAD binding"/>
    <property type="evidence" value="ECO:0007669"/>
    <property type="project" value="InterPro"/>
</dbReference>
<evidence type="ECO:0000256" key="2">
    <source>
        <dbReference type="ARBA" id="ARBA00022827"/>
    </source>
</evidence>
<dbReference type="AlphaFoldDB" id="A0A6J6T1U9"/>
<feature type="domain" description="FAD-binding PCMH-type" evidence="4">
    <location>
        <begin position="1"/>
        <end position="184"/>
    </location>
</feature>
<dbReference type="InterPro" id="IPR051312">
    <property type="entry name" value="Diverse_Substr_Oxidored"/>
</dbReference>
<dbReference type="InterPro" id="IPR016169">
    <property type="entry name" value="FAD-bd_PCMH_sub2"/>
</dbReference>
<dbReference type="SMART" id="SM01092">
    <property type="entry name" value="CO_deh_flav_C"/>
    <property type="match status" value="1"/>
</dbReference>
<sequence>MKPAPFTYHRPADLDSLVATMADLGDEAKLLAGGQSLVPLLALRLASPTHLVDMSRVLDLRAVDVHEAGESADAGYLVVGANATQRDVELDLRIAARVPLLADALPLIAHPQIRNRGTVCGSIAHADPAAELPAVALALDARIVVRSARGTRRIDASDFFLSYLETALEPDDVVVAVEFPLAAPHTGAAFHEISRRHGDFAMAGVAASLTLDHDGRIVDARLALSGVASIPLRAAAAEAGLVGAAPTDEAFLAASSEATALLDPPDDIHATAAYRKHIAGVLVRRALRAAHERALAGFEQS</sequence>
<dbReference type="PANTHER" id="PTHR42659">
    <property type="entry name" value="XANTHINE DEHYDROGENASE SUBUNIT C-RELATED"/>
    <property type="match status" value="1"/>
</dbReference>
<organism evidence="5">
    <name type="scientific">freshwater metagenome</name>
    <dbReference type="NCBI Taxonomy" id="449393"/>
    <lineage>
        <taxon>unclassified sequences</taxon>
        <taxon>metagenomes</taxon>
        <taxon>ecological metagenomes</taxon>
    </lineage>
</organism>
<keyword evidence="1" id="KW-0285">Flavoprotein</keyword>
<accession>A0A6J6T1U9</accession>
<reference evidence="5" key="1">
    <citation type="submission" date="2020-05" db="EMBL/GenBank/DDBJ databases">
        <authorList>
            <person name="Chiriac C."/>
            <person name="Salcher M."/>
            <person name="Ghai R."/>
            <person name="Kavagutti S V."/>
        </authorList>
    </citation>
    <scope>NUCLEOTIDE SEQUENCE</scope>
</reference>
<dbReference type="Gene3D" id="3.30.43.10">
    <property type="entry name" value="Uridine Diphospho-n-acetylenolpyruvylglucosamine Reductase, domain 2"/>
    <property type="match status" value="1"/>
</dbReference>
<evidence type="ECO:0000313" key="5">
    <source>
        <dbReference type="EMBL" id="CAB4741146.1"/>
    </source>
</evidence>